<dbReference type="GO" id="GO:0005524">
    <property type="term" value="F:ATP binding"/>
    <property type="evidence" value="ECO:0007669"/>
    <property type="project" value="UniProtKB-KW"/>
</dbReference>
<gene>
    <name evidence="5" type="ORF">N1028_03335</name>
</gene>
<organism evidence="5 6">
    <name type="scientific">Herbiconiux oxytropis</name>
    <dbReference type="NCBI Taxonomy" id="2970915"/>
    <lineage>
        <taxon>Bacteria</taxon>
        <taxon>Bacillati</taxon>
        <taxon>Actinomycetota</taxon>
        <taxon>Actinomycetes</taxon>
        <taxon>Micrococcales</taxon>
        <taxon>Microbacteriaceae</taxon>
        <taxon>Herbiconiux</taxon>
    </lineage>
</organism>
<feature type="binding site" evidence="1">
    <location>
        <position position="236"/>
    </location>
    <ligand>
        <name>ATP</name>
        <dbReference type="ChEBI" id="CHEBI:30616"/>
    </ligand>
</feature>
<dbReference type="PIRSF" id="PIRSF038925">
    <property type="entry name" value="AMP-prot_trans"/>
    <property type="match status" value="1"/>
</dbReference>
<dbReference type="Pfam" id="PF13784">
    <property type="entry name" value="Fic_N"/>
    <property type="match status" value="1"/>
</dbReference>
<dbReference type="InterPro" id="IPR025758">
    <property type="entry name" value="Fic/DOC_N"/>
</dbReference>
<dbReference type="InterPro" id="IPR036597">
    <property type="entry name" value="Fido-like_dom_sf"/>
</dbReference>
<evidence type="ECO:0000256" key="2">
    <source>
        <dbReference type="PIRSR" id="PIRSR640198-1"/>
    </source>
</evidence>
<feature type="active site" evidence="2">
    <location>
        <position position="194"/>
    </location>
</feature>
<accession>A0AA41XBD8</accession>
<sequence>MTWQPDVPYDVPPVPPALDVESRTVLKAAVEARAALAGLEQASLRIPNPSVLINAIPLLEAQASSEIENIVTTTDELFRVARDESTSATPETKETLRYRQALFLGFERVRRRPLTAVTAAEICSEIKGREMEVRSQPGTFVGNPVTNEAVYTPPVGADVIHRLLAQWEQFIHADHGLDPLVVMAIAHYQFEAIHPFEDGNGRTGRILNVLLLVEAGLLSQPILYLSRFIIENKSAYYELLLAVTAEGDWESWILFVLEGLRRTALSTVRKIDAISVLEHRVRETIRSVTTAGSNSDLLTVLFEQPYCRIATVVGACGVSRPTATAWLNALVAAGVLIDSRVGRDRLFVNAAFLEVLTRDEGVGPARTGEPKLF</sequence>
<protein>
    <submittedName>
        <fullName evidence="5">Fic family protein</fullName>
    </submittedName>
</protein>
<keyword evidence="1" id="KW-0067">ATP-binding</keyword>
<dbReference type="InterPro" id="IPR048770">
    <property type="entry name" value="SoFic-like_C"/>
</dbReference>
<dbReference type="InterPro" id="IPR026287">
    <property type="entry name" value="SoFic-like"/>
</dbReference>
<dbReference type="Proteomes" id="UP001165587">
    <property type="component" value="Unassembled WGS sequence"/>
</dbReference>
<evidence type="ECO:0000313" key="5">
    <source>
        <dbReference type="EMBL" id="MCS5724922.1"/>
    </source>
</evidence>
<evidence type="ECO:0000256" key="3">
    <source>
        <dbReference type="PIRSR" id="PIRSR640198-2"/>
    </source>
</evidence>
<evidence type="ECO:0000259" key="4">
    <source>
        <dbReference type="PROSITE" id="PS51459"/>
    </source>
</evidence>
<keyword evidence="1" id="KW-0547">Nucleotide-binding</keyword>
<feature type="binding site" evidence="3">
    <location>
        <begin position="236"/>
        <end position="237"/>
    </location>
    <ligand>
        <name>ATP</name>
        <dbReference type="ChEBI" id="CHEBI:30616"/>
    </ligand>
</feature>
<dbReference type="EMBL" id="JANLCK010000002">
    <property type="protein sequence ID" value="MCS5724922.1"/>
    <property type="molecule type" value="Genomic_DNA"/>
</dbReference>
<dbReference type="AlphaFoldDB" id="A0AA41XBD8"/>
<feature type="binding site" evidence="1">
    <location>
        <position position="68"/>
    </location>
    <ligand>
        <name>ATP</name>
        <dbReference type="ChEBI" id="CHEBI:30616"/>
    </ligand>
</feature>
<dbReference type="RefSeq" id="WP_259525399.1">
    <property type="nucleotide sequence ID" value="NZ_JANLCK010000002.1"/>
</dbReference>
<dbReference type="Pfam" id="PF21248">
    <property type="entry name" value="SoFic-like_C"/>
    <property type="match status" value="1"/>
</dbReference>
<keyword evidence="6" id="KW-1185">Reference proteome</keyword>
<feature type="binding site" evidence="1">
    <location>
        <begin position="199"/>
        <end position="205"/>
    </location>
    <ligand>
        <name>ATP</name>
        <dbReference type="ChEBI" id="CHEBI:30616"/>
    </ligand>
</feature>
<feature type="domain" description="Fido" evidence="4">
    <location>
        <begin position="114"/>
        <end position="258"/>
    </location>
</feature>
<evidence type="ECO:0000256" key="1">
    <source>
        <dbReference type="PIRSR" id="PIRSR038925-1"/>
    </source>
</evidence>
<dbReference type="Pfam" id="PF02661">
    <property type="entry name" value="Fic"/>
    <property type="match status" value="1"/>
</dbReference>
<evidence type="ECO:0000313" key="6">
    <source>
        <dbReference type="Proteomes" id="UP001165587"/>
    </source>
</evidence>
<name>A0AA41XBD8_9MICO</name>
<comment type="caution">
    <text evidence="5">The sequence shown here is derived from an EMBL/GenBank/DDBJ whole genome shotgun (WGS) entry which is preliminary data.</text>
</comment>
<dbReference type="InterPro" id="IPR003812">
    <property type="entry name" value="Fido"/>
</dbReference>
<dbReference type="InterPro" id="IPR040198">
    <property type="entry name" value="Fido_containing"/>
</dbReference>
<proteinExistence type="predicted"/>
<feature type="binding site" evidence="1">
    <location>
        <position position="194"/>
    </location>
    <ligand>
        <name>ATP</name>
        <dbReference type="ChEBI" id="CHEBI:30616"/>
    </ligand>
</feature>
<dbReference type="PANTHER" id="PTHR13504:SF35">
    <property type="entry name" value="PROTEIN ADENYLYLTRANSFERASE SOFIC"/>
    <property type="match status" value="1"/>
</dbReference>
<feature type="binding site" evidence="3">
    <location>
        <begin position="198"/>
        <end position="205"/>
    </location>
    <ligand>
        <name>ATP</name>
        <dbReference type="ChEBI" id="CHEBI:30616"/>
    </ligand>
</feature>
<reference evidence="5" key="1">
    <citation type="submission" date="2022-08" db="EMBL/GenBank/DDBJ databases">
        <authorList>
            <person name="Deng Y."/>
            <person name="Han X.-F."/>
            <person name="Zhang Y.-Q."/>
        </authorList>
    </citation>
    <scope>NUCLEOTIDE SEQUENCE</scope>
    <source>
        <strain evidence="5">CPCC 203407</strain>
    </source>
</reference>
<dbReference type="PROSITE" id="PS51459">
    <property type="entry name" value="FIDO"/>
    <property type="match status" value="1"/>
</dbReference>
<dbReference type="Gene3D" id="1.10.3290.10">
    <property type="entry name" value="Fido-like domain"/>
    <property type="match status" value="1"/>
</dbReference>
<dbReference type="PANTHER" id="PTHR13504">
    <property type="entry name" value="FIDO DOMAIN-CONTAINING PROTEIN DDB_G0283145"/>
    <property type="match status" value="1"/>
</dbReference>
<dbReference type="SUPFAM" id="SSF140931">
    <property type="entry name" value="Fic-like"/>
    <property type="match status" value="1"/>
</dbReference>